<name>A0A9D2H1B5_9FIRM</name>
<dbReference type="AlphaFoldDB" id="A0A9D2H1B5"/>
<dbReference type="Proteomes" id="UP000824221">
    <property type="component" value="Unassembled WGS sequence"/>
</dbReference>
<reference evidence="1" key="1">
    <citation type="journal article" date="2021" name="PeerJ">
        <title>Extensive microbial diversity within the chicken gut microbiome revealed by metagenomics and culture.</title>
        <authorList>
            <person name="Gilroy R."/>
            <person name="Ravi A."/>
            <person name="Getino M."/>
            <person name="Pursley I."/>
            <person name="Horton D.L."/>
            <person name="Alikhan N.F."/>
            <person name="Baker D."/>
            <person name="Gharbi K."/>
            <person name="Hall N."/>
            <person name="Watson M."/>
            <person name="Adriaenssens E.M."/>
            <person name="Foster-Nyarko E."/>
            <person name="Jarju S."/>
            <person name="Secka A."/>
            <person name="Antonio M."/>
            <person name="Oren A."/>
            <person name="Chaudhuri R.R."/>
            <person name="La Ragione R."/>
            <person name="Hildebrand F."/>
            <person name="Pallen M.J."/>
        </authorList>
    </citation>
    <scope>NUCLEOTIDE SEQUENCE</scope>
    <source>
        <strain evidence="1">CHK156-179</strain>
    </source>
</reference>
<gene>
    <name evidence="1" type="ORF">H9797_05410</name>
</gene>
<organism evidence="1 2">
    <name type="scientific">Candidatus Gallimonas gallistercoris</name>
    <dbReference type="NCBI Taxonomy" id="2838602"/>
    <lineage>
        <taxon>Bacteria</taxon>
        <taxon>Bacillati</taxon>
        <taxon>Bacillota</taxon>
        <taxon>Clostridia</taxon>
        <taxon>Candidatus Gallimonas</taxon>
    </lineage>
</organism>
<dbReference type="EMBL" id="DXAJ01000082">
    <property type="protein sequence ID" value="HJA02797.1"/>
    <property type="molecule type" value="Genomic_DNA"/>
</dbReference>
<sequence length="134" mass="15870">MERTLKSLAKEAKARMKKGFWRQCEEELDAHLKDAREQGISESRMERYFKGKVAGHIKGEAPDEFYLKVKKLLLEEGEVSDAIGRLTDKEYYATLSYAEKQRYTLELSEKYLKALERFKREEQFERRKQAKPQG</sequence>
<accession>A0A9D2H1B5</accession>
<reference evidence="1" key="2">
    <citation type="submission" date="2021-04" db="EMBL/GenBank/DDBJ databases">
        <authorList>
            <person name="Gilroy R."/>
        </authorList>
    </citation>
    <scope>NUCLEOTIDE SEQUENCE</scope>
    <source>
        <strain evidence="1">CHK156-179</strain>
    </source>
</reference>
<proteinExistence type="predicted"/>
<protein>
    <submittedName>
        <fullName evidence="1">Uncharacterized protein</fullName>
    </submittedName>
</protein>
<evidence type="ECO:0000313" key="2">
    <source>
        <dbReference type="Proteomes" id="UP000824221"/>
    </source>
</evidence>
<comment type="caution">
    <text evidence="1">The sequence shown here is derived from an EMBL/GenBank/DDBJ whole genome shotgun (WGS) entry which is preliminary data.</text>
</comment>
<evidence type="ECO:0000313" key="1">
    <source>
        <dbReference type="EMBL" id="HJA02797.1"/>
    </source>
</evidence>